<dbReference type="InterPro" id="IPR033798">
    <property type="entry name" value="LodA-like"/>
</dbReference>
<evidence type="ECO:0000313" key="4">
    <source>
        <dbReference type="Proteomes" id="UP000652681"/>
    </source>
</evidence>
<dbReference type="SUPFAM" id="SSF56634">
    <property type="entry name" value="Heme-dependent catalase-like"/>
    <property type="match status" value="1"/>
</dbReference>
<feature type="domain" description="L-lysine epsilon oxidase C-terminal" evidence="2">
    <location>
        <begin position="683"/>
        <end position="859"/>
    </location>
</feature>
<dbReference type="InterPro" id="IPR041168">
    <property type="entry name" value="LodA_N"/>
</dbReference>
<dbReference type="GO" id="GO:0020037">
    <property type="term" value="F:heme binding"/>
    <property type="evidence" value="ECO:0007669"/>
    <property type="project" value="InterPro"/>
</dbReference>
<dbReference type="Pfam" id="PF18417">
    <property type="entry name" value="LodA_C"/>
    <property type="match status" value="1"/>
</dbReference>
<dbReference type="InterPro" id="IPR020835">
    <property type="entry name" value="Catalase_sf"/>
</dbReference>
<dbReference type="CDD" id="cd14731">
    <property type="entry name" value="LodA_like_1"/>
    <property type="match status" value="1"/>
</dbReference>
<dbReference type="AlphaFoldDB" id="A0A8J6PCF3"/>
<reference evidence="3" key="1">
    <citation type="submission" date="2020-09" db="EMBL/GenBank/DDBJ databases">
        <title>Taishania pollutisoli gen. nov., sp. nov., Isolated from Tetrabromobisphenol A-Contaminated Soil.</title>
        <authorList>
            <person name="Chen Q."/>
        </authorList>
    </citation>
    <scope>NUCLEOTIDE SEQUENCE</scope>
    <source>
        <strain evidence="3">CZZ-1</strain>
    </source>
</reference>
<dbReference type="Proteomes" id="UP000652681">
    <property type="component" value="Unassembled WGS sequence"/>
</dbReference>
<proteinExistence type="predicted"/>
<protein>
    <submittedName>
        <fullName evidence="3">Lysine-epsilon oxidase</fullName>
    </submittedName>
</protein>
<evidence type="ECO:0000259" key="1">
    <source>
        <dbReference type="Pfam" id="PF17990"/>
    </source>
</evidence>
<organism evidence="3 4">
    <name type="scientific">Taishania pollutisoli</name>
    <dbReference type="NCBI Taxonomy" id="2766479"/>
    <lineage>
        <taxon>Bacteria</taxon>
        <taxon>Pseudomonadati</taxon>
        <taxon>Bacteroidota</taxon>
        <taxon>Flavobacteriia</taxon>
        <taxon>Flavobacteriales</taxon>
        <taxon>Crocinitomicaceae</taxon>
        <taxon>Taishania</taxon>
    </lineage>
</organism>
<comment type="caution">
    <text evidence="3">The sequence shown here is derived from an EMBL/GenBank/DDBJ whole genome shotgun (WGS) entry which is preliminary data.</text>
</comment>
<keyword evidence="4" id="KW-1185">Reference proteome</keyword>
<dbReference type="InterPro" id="IPR041173">
    <property type="entry name" value="LodA_C"/>
</dbReference>
<feature type="domain" description="L-Lysine epsilon oxidase N-terminal" evidence="1">
    <location>
        <begin position="346"/>
        <end position="558"/>
    </location>
</feature>
<name>A0A8J6PCF3_9FLAO</name>
<dbReference type="EMBL" id="JACVEL010000004">
    <property type="protein sequence ID" value="MBC9812372.1"/>
    <property type="molecule type" value="Genomic_DNA"/>
</dbReference>
<dbReference type="Gene3D" id="2.40.180.10">
    <property type="entry name" value="Catalase core domain"/>
    <property type="match status" value="1"/>
</dbReference>
<accession>A0A8J6PCF3</accession>
<sequence length="1081" mass="123743">MNESPDDKLAIDRLRTLFVDLHQKKLINQNPGKAPRAVFRKQHGVVFGMFTINPDLRAKYKIGLFNSPGEHFPCVLRFSSDTAPTKNDLNSTVGVGIKVLTDRFPNPNFEGPNVDFIFQNFDRFFVNTAEEMADFETAALILGNVDTYFDEHKRVKELIDEMARPEGSCLTTTYWSVVPFKLGNDYIVKYRLTPCEVEKSYPVEDKNYLANDLQQRLLNKRYSFKLELGVQTTKDAQDKVNQLQEKWNPIEWVEAATIELVEQDICSKGQPEFGDQLSFNIWRVPEEHSPLGSIATARKSVYEYSAKTRYSANGWIYQESDHLPEQYKQGSEESPLDTEIVTAAIYPSIGVMRVGNSDEFYMGPLVPEPNPDNNLDNYRDQFGRLKRQAAQFRIYGLNAKGKVVKELTMDKNAKIEWSVHLANQKAAWYEFNIALDIPDAKNYPACNPRNLKINDRKSLIIDGGRQIIKNTKAQEKKVFKGNFLTKSDIYLGELFLEDTSSRLIVLGGKGKAENINGDMAITFANNDGWYDDTSDGPVRAKVQLNGKDIQVKPAWVICGPPDYAPMQKSVRTMWDLMRDLAVTNKLLPIPELPSLKEDILPIFQRMTDLQWVNKGFSDYFGALGPFNFNSPEWMHKISDASQGNLEFRRILYNQFRKIDLPASQSPALWPWLYGDGVEIPQENTNTQHSTLTGLQLRFLKQWMEGKFINDLKKPGIEGCPFHAAKEEAVQDKWKNIDEYPVGEQPDLLTRAALDYCLADAFHPGCEITWPIRNPNMYMDAFRMKHESTKSFMDNDEDLSKYLNYGATINYTLPDADVNPFGGQVAGGLTRWMAIPWQTDTSSCRDGYDLNYDPYVPTFWPARVPNNILALSDAIQLESPELGMKEKLALFNYRKEWLADLPGEPTRFTDYREVINSMVSHYDRVGVVLQREVEGVERITDKIQIAFPKTLQHLVNVIYELLHQPTWLTKDDLYAILKPIFKDDFNKIGNTIDFLLEFKERTEKFLSKSIASIAKIEKSSGVKLLSGVQKSRSEAMVQTQLQEGLKRIIAEADENYKKAILKPGTEVITIHEQFRRQTQHKQ</sequence>
<dbReference type="Pfam" id="PF17990">
    <property type="entry name" value="LodA_N"/>
    <property type="match status" value="1"/>
</dbReference>
<gene>
    <name evidence="3" type="ORF">H9Y05_07785</name>
</gene>
<dbReference type="RefSeq" id="WP_216713959.1">
    <property type="nucleotide sequence ID" value="NZ_JACVEL010000004.1"/>
</dbReference>
<evidence type="ECO:0000313" key="3">
    <source>
        <dbReference type="EMBL" id="MBC9812372.1"/>
    </source>
</evidence>
<evidence type="ECO:0000259" key="2">
    <source>
        <dbReference type="Pfam" id="PF18417"/>
    </source>
</evidence>